<gene>
    <name evidence="4" type="ORF">UFOPK2510_00870</name>
    <name evidence="5" type="ORF">UFOPK2718_01304</name>
    <name evidence="6" type="ORF">UFOPK2936_00682</name>
    <name evidence="7" type="ORF">UFOPK3174_00712</name>
    <name evidence="8" type="ORF">UFOPK3328_00013</name>
    <name evidence="9" type="ORF">UFOPK3779_00013</name>
    <name evidence="10" type="ORF">UFOPK3913_00039</name>
    <name evidence="3" type="ORF">UFOPK4107_00626</name>
    <name evidence="11" type="ORF">UFOPK4403_00814</name>
</gene>
<dbReference type="GO" id="GO:0042597">
    <property type="term" value="C:periplasmic space"/>
    <property type="evidence" value="ECO:0007669"/>
    <property type="project" value="UniProtKB-ARBA"/>
</dbReference>
<dbReference type="GO" id="GO:0043190">
    <property type="term" value="C:ATP-binding cassette (ABC) transporter complex"/>
    <property type="evidence" value="ECO:0007669"/>
    <property type="project" value="InterPro"/>
</dbReference>
<dbReference type="EMBL" id="CAFBLD010000001">
    <property type="protein sequence ID" value="CAB4855010.1"/>
    <property type="molecule type" value="Genomic_DNA"/>
</dbReference>
<evidence type="ECO:0000313" key="4">
    <source>
        <dbReference type="EMBL" id="CAB4693775.1"/>
    </source>
</evidence>
<keyword evidence="1" id="KW-0732">Signal</keyword>
<evidence type="ECO:0000313" key="9">
    <source>
        <dbReference type="EMBL" id="CAB4933371.1"/>
    </source>
</evidence>
<evidence type="ECO:0000313" key="3">
    <source>
        <dbReference type="EMBL" id="CAB4336269.1"/>
    </source>
</evidence>
<dbReference type="EMBL" id="CAEZZW010000003">
    <property type="protein sequence ID" value="CAB4778219.1"/>
    <property type="molecule type" value="Genomic_DNA"/>
</dbReference>
<evidence type="ECO:0000313" key="6">
    <source>
        <dbReference type="EMBL" id="CAB4778219.1"/>
    </source>
</evidence>
<name>A0A6J7IRI5_9ZZZZ</name>
<feature type="domain" description="Solute-binding protein family 5" evidence="2">
    <location>
        <begin position="95"/>
        <end position="436"/>
    </location>
</feature>
<dbReference type="Gene3D" id="3.40.190.10">
    <property type="entry name" value="Periplasmic binding protein-like II"/>
    <property type="match status" value="1"/>
</dbReference>
<dbReference type="EMBL" id="CAFBQX010000003">
    <property type="protein sequence ID" value="CAB5072619.1"/>
    <property type="molecule type" value="Genomic_DNA"/>
</dbReference>
<dbReference type="InterPro" id="IPR039424">
    <property type="entry name" value="SBP_5"/>
</dbReference>
<evidence type="ECO:0000259" key="2">
    <source>
        <dbReference type="Pfam" id="PF00496"/>
    </source>
</evidence>
<dbReference type="AlphaFoldDB" id="A0A6J7IRI5"/>
<dbReference type="EMBL" id="CAFABH010000010">
    <property type="protein sequence ID" value="CAB4827359.1"/>
    <property type="molecule type" value="Genomic_DNA"/>
</dbReference>
<dbReference type="EMBL" id="CAEZYM010000014">
    <property type="protein sequence ID" value="CAB4731905.1"/>
    <property type="molecule type" value="Genomic_DNA"/>
</dbReference>
<dbReference type="PIRSF" id="PIRSF002741">
    <property type="entry name" value="MppA"/>
    <property type="match status" value="1"/>
</dbReference>
<evidence type="ECO:0000313" key="5">
    <source>
        <dbReference type="EMBL" id="CAB4731905.1"/>
    </source>
</evidence>
<dbReference type="GO" id="GO:0015833">
    <property type="term" value="P:peptide transport"/>
    <property type="evidence" value="ECO:0007669"/>
    <property type="project" value="TreeGrafter"/>
</dbReference>
<accession>A0A6J7IRI5</accession>
<evidence type="ECO:0000313" key="11">
    <source>
        <dbReference type="EMBL" id="CAB5072619.1"/>
    </source>
</evidence>
<dbReference type="PANTHER" id="PTHR30290:SF38">
    <property type="entry name" value="D,D-DIPEPTIDE-BINDING PERIPLASMIC PROTEIN DDPA-RELATED"/>
    <property type="match status" value="1"/>
</dbReference>
<dbReference type="GO" id="GO:1904680">
    <property type="term" value="F:peptide transmembrane transporter activity"/>
    <property type="evidence" value="ECO:0007669"/>
    <property type="project" value="TreeGrafter"/>
</dbReference>
<evidence type="ECO:0000313" key="8">
    <source>
        <dbReference type="EMBL" id="CAB4855010.1"/>
    </source>
</evidence>
<dbReference type="InterPro" id="IPR030678">
    <property type="entry name" value="Peptide/Ni-bd"/>
</dbReference>
<dbReference type="EMBL" id="CAFBNH010000001">
    <property type="protein sequence ID" value="CAB4933371.1"/>
    <property type="molecule type" value="Genomic_DNA"/>
</dbReference>
<dbReference type="EMBL" id="CAESAE010000003">
    <property type="protein sequence ID" value="CAB4336269.1"/>
    <property type="molecule type" value="Genomic_DNA"/>
</dbReference>
<dbReference type="EMBL" id="CAEZXO010000004">
    <property type="protein sequence ID" value="CAB4693775.1"/>
    <property type="molecule type" value="Genomic_DNA"/>
</dbReference>
<dbReference type="EMBL" id="CAFBOC010000001">
    <property type="protein sequence ID" value="CAB4967983.1"/>
    <property type="molecule type" value="Genomic_DNA"/>
</dbReference>
<dbReference type="CDD" id="cd00995">
    <property type="entry name" value="PBP2_NikA_DppA_OppA_like"/>
    <property type="match status" value="1"/>
</dbReference>
<dbReference type="Pfam" id="PF00496">
    <property type="entry name" value="SBP_bac_5"/>
    <property type="match status" value="1"/>
</dbReference>
<dbReference type="PANTHER" id="PTHR30290">
    <property type="entry name" value="PERIPLASMIC BINDING COMPONENT OF ABC TRANSPORTER"/>
    <property type="match status" value="1"/>
</dbReference>
<protein>
    <submittedName>
        <fullName evidence="9">Unannotated protein</fullName>
    </submittedName>
</protein>
<reference evidence="9" key="1">
    <citation type="submission" date="2020-05" db="EMBL/GenBank/DDBJ databases">
        <authorList>
            <person name="Chiriac C."/>
            <person name="Salcher M."/>
            <person name="Ghai R."/>
            <person name="Kavagutti S V."/>
        </authorList>
    </citation>
    <scope>NUCLEOTIDE SEQUENCE</scope>
</reference>
<sequence>MKFLKDKSSLTHDVSARRRNLRFGAAILVSASLALASTAVAATSASAAPTGQLIIANAEPITAAYYDPHSAFGLVDAQLGSLVYDTLLLMDKNGKLSPSLASSYKRVSKTEVDVVVRTGVKFHDGTALTPADVAASINRVIVKDSPLAFALLGAPGKATVSGDTVKIVTDKPFGALENSLAVIAIVSSADIAKPDNWKVTANGTGPYTFVSYKNNDITVTANPSYWGTQPKIKTIILRYIEDTQARQSALLTGQVDMSTRVGPQEIAGVKGNSSFTVFSNQGPPSQIISIWTDRGPLKDPALRRAISYAIDRKTINAVIQGGMNNLAFNGMPTNMPFYKPAAEHYAYNPGKAKALLKSLGFNNNLTLTMSTSSLVPKQAEIDQAIVGYLKAVGVTVKLTKLEVGKFRTTYSDYDMSLNTIATFNNDPSFALGIYAGGIGKAVFQWSDAKFDALFAAQRDDAGSTRGAKVNAAQTYLWTVARTLWVSDENWVFIVNNKVKNYTRSPLVGEALIVDASL</sequence>
<evidence type="ECO:0000313" key="7">
    <source>
        <dbReference type="EMBL" id="CAB4827359.1"/>
    </source>
</evidence>
<evidence type="ECO:0000256" key="1">
    <source>
        <dbReference type="ARBA" id="ARBA00022729"/>
    </source>
</evidence>
<dbReference type="InterPro" id="IPR000914">
    <property type="entry name" value="SBP_5_dom"/>
</dbReference>
<dbReference type="Gene3D" id="3.10.105.10">
    <property type="entry name" value="Dipeptide-binding Protein, Domain 3"/>
    <property type="match status" value="1"/>
</dbReference>
<organism evidence="9">
    <name type="scientific">freshwater metagenome</name>
    <dbReference type="NCBI Taxonomy" id="449393"/>
    <lineage>
        <taxon>unclassified sequences</taxon>
        <taxon>metagenomes</taxon>
        <taxon>ecological metagenomes</taxon>
    </lineage>
</organism>
<proteinExistence type="predicted"/>
<evidence type="ECO:0000313" key="10">
    <source>
        <dbReference type="EMBL" id="CAB4967983.1"/>
    </source>
</evidence>
<dbReference type="SUPFAM" id="SSF53850">
    <property type="entry name" value="Periplasmic binding protein-like II"/>
    <property type="match status" value="1"/>
</dbReference>